<evidence type="ECO:0000256" key="1">
    <source>
        <dbReference type="SAM" id="SignalP"/>
    </source>
</evidence>
<dbReference type="GeneID" id="88856145"/>
<name>A0ABY9XD17_9GAMM</name>
<dbReference type="Proteomes" id="UP001300348">
    <property type="component" value="Chromosome"/>
</dbReference>
<protein>
    <submittedName>
        <fullName evidence="2">Uncharacterized protein</fullName>
    </submittedName>
</protein>
<dbReference type="RefSeq" id="WP_189759737.1">
    <property type="nucleotide sequence ID" value="NZ_CAWPOQ010000300.1"/>
</dbReference>
<gene>
    <name evidence="2" type="ORF">QL112_011270</name>
</gene>
<dbReference type="EMBL" id="CP133647">
    <property type="protein sequence ID" value="WNH00488.1"/>
    <property type="molecule type" value="Genomic_DNA"/>
</dbReference>
<evidence type="ECO:0000313" key="2">
    <source>
        <dbReference type="EMBL" id="WNH00488.1"/>
    </source>
</evidence>
<accession>A0ABY9XD17</accession>
<feature type="chain" id="PRO_5046566680" evidence="1">
    <location>
        <begin position="28"/>
        <end position="365"/>
    </location>
</feature>
<keyword evidence="3" id="KW-1185">Reference proteome</keyword>
<feature type="signal peptide" evidence="1">
    <location>
        <begin position="1"/>
        <end position="27"/>
    </location>
</feature>
<proteinExistence type="predicted"/>
<sequence length="365" mass="42225">MKFFLRRSQAIFLISLTLSALSVQSYATFNESDPVNNRVAFFILQNHINTQRQPFPYSAPYNYNCREQINYGVFDPNSFSRYQILKNDAQMDSVTNSLNPPIFMRSNAIQDLQNIYEYSNANDPYANIFVDRYMMRLSDDEQTPTLAMANYRRDNSPPLSHTEKNSSNLQCNDFIIVYPLAENLIPIINILLTDSKPKIKECEVELKTTKTWTFSSWYSTFTRKDGCQIKLRLICDGSESACSPSVGDYSKKNKFQLIIYDGEKNDKQESIERVQNTEKINVSHHSINLLSINNMKFENKGSGTAKISYITSSCYYDTGPGSFEIKPNLDRSFTIKTKNTISISWLNCYNRDKIISWKIEYTTYE</sequence>
<reference evidence="2 3" key="1">
    <citation type="journal article" date="2023" name="Access Microbiol">
        <title>The genome of a steinernematid-associated Pseudomonas piscis bacterium encodes the biosynthesis of insect toxins.</title>
        <authorList>
            <person name="Awori R.M."/>
            <person name="Hendre P."/>
            <person name="Amugune N.O."/>
        </authorList>
    </citation>
    <scope>NUCLEOTIDE SEQUENCE [LARGE SCALE GENOMIC DNA]</scope>
    <source>
        <strain evidence="2 3">97</strain>
    </source>
</reference>
<keyword evidence="1" id="KW-0732">Signal</keyword>
<organism evidence="2 3">
    <name type="scientific">Xenorhabdus griffiniae</name>
    <dbReference type="NCBI Taxonomy" id="351672"/>
    <lineage>
        <taxon>Bacteria</taxon>
        <taxon>Pseudomonadati</taxon>
        <taxon>Pseudomonadota</taxon>
        <taxon>Gammaproteobacteria</taxon>
        <taxon>Enterobacterales</taxon>
        <taxon>Morganellaceae</taxon>
        <taxon>Xenorhabdus</taxon>
    </lineage>
</organism>
<evidence type="ECO:0000313" key="3">
    <source>
        <dbReference type="Proteomes" id="UP001300348"/>
    </source>
</evidence>